<sequence>MDAEQNIQHNGQLIDMNVLSENIRSALEPVTILVFVETSVGIVSNIFILLVYWLKYPKCGFRVFVILLATYDLISCFTTLPLEAVSQLHWYSLWNQWECKLKCFFNVFTTLGSGQTLFLIALDRYRKICGSFNQQVRTSCTIKQSLCTVIISFISSFPILFIWEQKLKLITYKGHAVEVLVCDEMSSETWLPFLYLLCTFLIPIGILMLTSMLMNISVLRKIFCNLDGRITASKSFTLKRQRVNVKTCNKSQSNQNSRCLDEARIPENCSGVSRCIGPNQLYTCLKERHLLKKDCATKCRQCSVIDDDFEYSLGNIKLGRKINSELMTKSCILNPLIAEFEICSESSSNNSTDRKGKDPGQTAVGELIEMHGKLEELGTGGVSHKFSIDQEAEIVTDIALDVTTSWSSQDSSVVENATFARARRKTLIMFILTSLFVFTLITYVVLLSTIAKTDGFLLDLDSTETLLALLFEQHCEHCSIRIL</sequence>
<name>A0AAE0TJW4_9BIVA</name>
<reference evidence="10" key="3">
    <citation type="submission" date="2023-05" db="EMBL/GenBank/DDBJ databases">
        <authorList>
            <person name="Smith C.H."/>
        </authorList>
    </citation>
    <scope>NUCLEOTIDE SEQUENCE</scope>
    <source>
        <strain evidence="10">CHS0354</strain>
        <tissue evidence="10">Mantle</tissue>
    </source>
</reference>
<dbReference type="EMBL" id="JAEAOA010000741">
    <property type="protein sequence ID" value="KAK3611667.1"/>
    <property type="molecule type" value="Genomic_DNA"/>
</dbReference>
<dbReference type="AlphaFoldDB" id="A0AAE0TJW4"/>
<reference evidence="10" key="2">
    <citation type="journal article" date="2021" name="Genome Biol. Evol.">
        <title>Developing a high-quality reference genome for a parasitic bivalve with doubly uniparental inheritance (Bivalvia: Unionida).</title>
        <authorList>
            <person name="Smith C.H."/>
        </authorList>
    </citation>
    <scope>NUCLEOTIDE SEQUENCE</scope>
    <source>
        <strain evidence="10">CHS0354</strain>
        <tissue evidence="10">Mantle</tissue>
    </source>
</reference>
<evidence type="ECO:0000256" key="8">
    <source>
        <dbReference type="SAM" id="Phobius"/>
    </source>
</evidence>
<feature type="transmembrane region" description="Helical" evidence="8">
    <location>
        <begin position="427"/>
        <end position="451"/>
    </location>
</feature>
<feature type="domain" description="G-protein coupled receptors family 1 profile" evidence="9">
    <location>
        <begin position="44"/>
        <end position="222"/>
    </location>
</feature>
<feature type="transmembrane region" description="Helical" evidence="8">
    <location>
        <begin position="61"/>
        <end position="84"/>
    </location>
</feature>
<keyword evidence="6" id="KW-0675">Receptor</keyword>
<keyword evidence="5 8" id="KW-0472">Membrane</keyword>
<dbReference type="Proteomes" id="UP001195483">
    <property type="component" value="Unassembled WGS sequence"/>
</dbReference>
<keyword evidence="11" id="KW-1185">Reference proteome</keyword>
<protein>
    <recommendedName>
        <fullName evidence="9">G-protein coupled receptors family 1 profile domain-containing protein</fullName>
    </recommendedName>
</protein>
<keyword evidence="7" id="KW-0807">Transducer</keyword>
<dbReference type="PROSITE" id="PS50262">
    <property type="entry name" value="G_PROTEIN_RECEP_F1_2"/>
    <property type="match status" value="1"/>
</dbReference>
<feature type="transmembrane region" description="Helical" evidence="8">
    <location>
        <begin position="146"/>
        <end position="163"/>
    </location>
</feature>
<keyword evidence="3 8" id="KW-1133">Transmembrane helix</keyword>
<evidence type="ECO:0000256" key="5">
    <source>
        <dbReference type="ARBA" id="ARBA00023136"/>
    </source>
</evidence>
<accession>A0AAE0TJW4</accession>
<feature type="transmembrane region" description="Helical" evidence="8">
    <location>
        <begin position="104"/>
        <end position="125"/>
    </location>
</feature>
<dbReference type="SUPFAM" id="SSF81321">
    <property type="entry name" value="Family A G protein-coupled receptor-like"/>
    <property type="match status" value="1"/>
</dbReference>
<dbReference type="InterPro" id="IPR000276">
    <property type="entry name" value="GPCR_Rhodpsn"/>
</dbReference>
<evidence type="ECO:0000313" key="10">
    <source>
        <dbReference type="EMBL" id="KAK3611667.1"/>
    </source>
</evidence>
<keyword evidence="4" id="KW-0297">G-protein coupled receptor</keyword>
<evidence type="ECO:0000256" key="7">
    <source>
        <dbReference type="ARBA" id="ARBA00023224"/>
    </source>
</evidence>
<keyword evidence="2 8" id="KW-0812">Transmembrane</keyword>
<evidence type="ECO:0000256" key="4">
    <source>
        <dbReference type="ARBA" id="ARBA00023040"/>
    </source>
</evidence>
<gene>
    <name evidence="10" type="ORF">CHS0354_012039</name>
</gene>
<comment type="subcellular location">
    <subcellularLocation>
        <location evidence="1">Membrane</location>
        <topology evidence="1">Multi-pass membrane protein</topology>
    </subcellularLocation>
</comment>
<dbReference type="CDD" id="cd00637">
    <property type="entry name" value="7tm_classA_rhodopsin-like"/>
    <property type="match status" value="1"/>
</dbReference>
<dbReference type="PANTHER" id="PTHR24238">
    <property type="entry name" value="G-PROTEIN COUPLED RECEPTOR"/>
    <property type="match status" value="1"/>
</dbReference>
<dbReference type="GO" id="GO:0016020">
    <property type="term" value="C:membrane"/>
    <property type="evidence" value="ECO:0007669"/>
    <property type="project" value="UniProtKB-SubCell"/>
</dbReference>
<feature type="transmembrane region" description="Helical" evidence="8">
    <location>
        <begin position="193"/>
        <end position="213"/>
    </location>
</feature>
<comment type="caution">
    <text evidence="10">The sequence shown here is derived from an EMBL/GenBank/DDBJ whole genome shotgun (WGS) entry which is preliminary data.</text>
</comment>
<dbReference type="GO" id="GO:0004930">
    <property type="term" value="F:G protein-coupled receptor activity"/>
    <property type="evidence" value="ECO:0007669"/>
    <property type="project" value="UniProtKB-KW"/>
</dbReference>
<dbReference type="Pfam" id="PF00001">
    <property type="entry name" value="7tm_1"/>
    <property type="match status" value="1"/>
</dbReference>
<reference evidence="10" key="1">
    <citation type="journal article" date="2021" name="Genome Biol. Evol.">
        <title>A High-Quality Reference Genome for a Parasitic Bivalve with Doubly Uniparental Inheritance (Bivalvia: Unionida).</title>
        <authorList>
            <person name="Smith C.H."/>
        </authorList>
    </citation>
    <scope>NUCLEOTIDE SEQUENCE</scope>
    <source>
        <strain evidence="10">CHS0354</strain>
    </source>
</reference>
<dbReference type="PROSITE" id="PS00237">
    <property type="entry name" value="G_PROTEIN_RECEP_F1_1"/>
    <property type="match status" value="1"/>
</dbReference>
<evidence type="ECO:0000256" key="1">
    <source>
        <dbReference type="ARBA" id="ARBA00004141"/>
    </source>
</evidence>
<dbReference type="InterPro" id="IPR017452">
    <property type="entry name" value="GPCR_Rhodpsn_7TM"/>
</dbReference>
<evidence type="ECO:0000259" key="9">
    <source>
        <dbReference type="PROSITE" id="PS50262"/>
    </source>
</evidence>
<dbReference type="Gene3D" id="1.20.1070.10">
    <property type="entry name" value="Rhodopsin 7-helix transmembrane proteins"/>
    <property type="match status" value="1"/>
</dbReference>
<evidence type="ECO:0000256" key="3">
    <source>
        <dbReference type="ARBA" id="ARBA00022989"/>
    </source>
</evidence>
<organism evidence="10 11">
    <name type="scientific">Potamilus streckersoni</name>
    <dbReference type="NCBI Taxonomy" id="2493646"/>
    <lineage>
        <taxon>Eukaryota</taxon>
        <taxon>Metazoa</taxon>
        <taxon>Spiralia</taxon>
        <taxon>Lophotrochozoa</taxon>
        <taxon>Mollusca</taxon>
        <taxon>Bivalvia</taxon>
        <taxon>Autobranchia</taxon>
        <taxon>Heteroconchia</taxon>
        <taxon>Palaeoheterodonta</taxon>
        <taxon>Unionida</taxon>
        <taxon>Unionoidea</taxon>
        <taxon>Unionidae</taxon>
        <taxon>Ambleminae</taxon>
        <taxon>Lampsilini</taxon>
        <taxon>Potamilus</taxon>
    </lineage>
</organism>
<evidence type="ECO:0000313" key="11">
    <source>
        <dbReference type="Proteomes" id="UP001195483"/>
    </source>
</evidence>
<feature type="transmembrane region" description="Helical" evidence="8">
    <location>
        <begin position="30"/>
        <end position="54"/>
    </location>
</feature>
<evidence type="ECO:0000256" key="6">
    <source>
        <dbReference type="ARBA" id="ARBA00023170"/>
    </source>
</evidence>
<evidence type="ECO:0000256" key="2">
    <source>
        <dbReference type="ARBA" id="ARBA00022692"/>
    </source>
</evidence>
<proteinExistence type="predicted"/>